<dbReference type="SUPFAM" id="SSF46689">
    <property type="entry name" value="Homeodomain-like"/>
    <property type="match status" value="1"/>
</dbReference>
<dbReference type="STRING" id="418985.A0A1V9WZY3"/>
<dbReference type="Gene3D" id="3.30.60.90">
    <property type="match status" value="1"/>
</dbReference>
<keyword evidence="11" id="KW-1185">Reference proteome</keyword>
<evidence type="ECO:0000259" key="7">
    <source>
        <dbReference type="PROSITE" id="PS50090"/>
    </source>
</evidence>
<dbReference type="PROSITE" id="PS51293">
    <property type="entry name" value="SANT"/>
    <property type="match status" value="1"/>
</dbReference>
<dbReference type="EMBL" id="MNPL01030811">
    <property type="protein sequence ID" value="OQR66870.1"/>
    <property type="molecule type" value="Genomic_DNA"/>
</dbReference>
<dbReference type="SMART" id="SM00717">
    <property type="entry name" value="SANT"/>
    <property type="match status" value="1"/>
</dbReference>
<feature type="compositionally biased region" description="Low complexity" evidence="6">
    <location>
        <begin position="414"/>
        <end position="424"/>
    </location>
</feature>
<feature type="compositionally biased region" description="Gly residues" evidence="6">
    <location>
        <begin position="1"/>
        <end position="10"/>
    </location>
</feature>
<dbReference type="InterPro" id="IPR000433">
    <property type="entry name" value="Znf_ZZ"/>
</dbReference>
<evidence type="ECO:0000256" key="5">
    <source>
        <dbReference type="PROSITE-ProRule" id="PRU00228"/>
    </source>
</evidence>
<keyword evidence="3 5" id="KW-0863">Zinc-finger</keyword>
<dbReference type="GO" id="GO:0005634">
    <property type="term" value="C:nucleus"/>
    <property type="evidence" value="ECO:0007669"/>
    <property type="project" value="UniProtKB-SubCell"/>
</dbReference>
<dbReference type="GO" id="GO:0070461">
    <property type="term" value="C:SAGA-type complex"/>
    <property type="evidence" value="ECO:0007669"/>
    <property type="project" value="TreeGrafter"/>
</dbReference>
<dbReference type="CDD" id="cd02335">
    <property type="entry name" value="ZZ_ADA2"/>
    <property type="match status" value="1"/>
</dbReference>
<dbReference type="InParanoid" id="A0A1V9WZY3"/>
<dbReference type="CDD" id="cd00167">
    <property type="entry name" value="SANT"/>
    <property type="match status" value="1"/>
</dbReference>
<keyword evidence="4" id="KW-0862">Zinc</keyword>
<comment type="caution">
    <text evidence="10">The sequence shown here is derived from an EMBL/GenBank/DDBJ whole genome shotgun (WGS) entry which is preliminary data.</text>
</comment>
<evidence type="ECO:0000259" key="9">
    <source>
        <dbReference type="PROSITE" id="PS51293"/>
    </source>
</evidence>
<proteinExistence type="predicted"/>
<evidence type="ECO:0000256" key="4">
    <source>
        <dbReference type="ARBA" id="ARBA00022833"/>
    </source>
</evidence>
<dbReference type="GO" id="GO:0008270">
    <property type="term" value="F:zinc ion binding"/>
    <property type="evidence" value="ECO:0007669"/>
    <property type="project" value="UniProtKB-KW"/>
</dbReference>
<feature type="region of interest" description="Disordered" evidence="6">
    <location>
        <begin position="414"/>
        <end position="492"/>
    </location>
</feature>
<reference evidence="10 11" key="1">
    <citation type="journal article" date="2017" name="Gigascience">
        <title>Draft genome of the honey bee ectoparasitic mite, Tropilaelaps mercedesae, is shaped by the parasitic life history.</title>
        <authorList>
            <person name="Dong X."/>
            <person name="Armstrong S.D."/>
            <person name="Xia D."/>
            <person name="Makepeace B.L."/>
            <person name="Darby A.C."/>
            <person name="Kadowaki T."/>
        </authorList>
    </citation>
    <scope>NUCLEOTIDE SEQUENCE [LARGE SCALE GENOMIC DNA]</scope>
    <source>
        <strain evidence="10">Wuxi-XJTLU</strain>
    </source>
</reference>
<dbReference type="PANTHER" id="PTHR12374:SF63">
    <property type="entry name" value="TRANSCRIPTIONAL ADAPTER 2-BETA"/>
    <property type="match status" value="1"/>
</dbReference>
<dbReference type="InterPro" id="IPR055141">
    <property type="entry name" value="TADA2A_B-like_dom"/>
</dbReference>
<comment type="subcellular location">
    <subcellularLocation>
        <location evidence="1">Nucleus</location>
    </subcellularLocation>
</comment>
<sequence length="567" mass="62277">MPGPSGGSGSRGAASCSPGGGSPSGGQIAEHKCLYCTSDIRGLRVRCTQPACGPTFNLCSECFACQVELGTHRRTHPYEIIDDGNFPLFNERSAWRAVEESQLLDSVERFGFGNWEDIKTLLSGRSVDEVKMHYDQFYIDGNIGKVTWGQCGPPSHNVIDRSLPPGEPLSPSLNSPTKPPQELSVNDQLEMGYMPNRDDFEKEFDNDAENLISQLALCEDEDSTDREAKMALIDSYARRLSERVRRKKIAREHNLLGLFIKGGALPGCRGVKASSREGRMRREASDKLRPFLQDMSGEELETFMGNLENQMDLKGRIKDLLRARKNGLTRLEDLFDFEQAKKRRDKLLHRRTVQLSQGGADATVGFARSSETLATTSGSSGFPRACSGSDHHEQLATLEGLGALGVLVGHSTSSGSSQYSDFSGTTSDVSEWSGGGGGPGPRKPNRRRTSVVSRDRKGFRRRQRQTNGIDSSGGHGISAAHSTGTSSNKLKHHRKCRHFNRTGFPKSKPKARICSSLGLTAGAYMHYKIVLLQQARSGLREIGIPSGLDATRTRALLEHFYRAGWVK</sequence>
<feature type="region of interest" description="Disordered" evidence="6">
    <location>
        <begin position="1"/>
        <end position="21"/>
    </location>
</feature>
<evidence type="ECO:0000256" key="3">
    <source>
        <dbReference type="ARBA" id="ARBA00022771"/>
    </source>
</evidence>
<dbReference type="PROSITE" id="PS50090">
    <property type="entry name" value="MYB_LIKE"/>
    <property type="match status" value="1"/>
</dbReference>
<evidence type="ECO:0000256" key="6">
    <source>
        <dbReference type="SAM" id="MobiDB-lite"/>
    </source>
</evidence>
<dbReference type="Pfam" id="PF22941">
    <property type="entry name" value="TADA2A-like_3rd"/>
    <property type="match status" value="1"/>
</dbReference>
<name>A0A1V9WZY3_9ACAR</name>
<dbReference type="InterPro" id="IPR001005">
    <property type="entry name" value="SANT/Myb"/>
</dbReference>
<dbReference type="GO" id="GO:0003713">
    <property type="term" value="F:transcription coactivator activity"/>
    <property type="evidence" value="ECO:0007669"/>
    <property type="project" value="TreeGrafter"/>
</dbReference>
<dbReference type="InterPro" id="IPR017884">
    <property type="entry name" value="SANT_dom"/>
</dbReference>
<feature type="domain" description="SANT" evidence="9">
    <location>
        <begin position="90"/>
        <end position="142"/>
    </location>
</feature>
<dbReference type="InterPro" id="IPR009057">
    <property type="entry name" value="Homeodomain-like_sf"/>
</dbReference>
<dbReference type="GO" id="GO:0003682">
    <property type="term" value="F:chromatin binding"/>
    <property type="evidence" value="ECO:0007669"/>
    <property type="project" value="TreeGrafter"/>
</dbReference>
<feature type="domain" description="ZZ-type" evidence="8">
    <location>
        <begin position="28"/>
        <end position="86"/>
    </location>
</feature>
<organism evidence="10 11">
    <name type="scientific">Tropilaelaps mercedesae</name>
    <dbReference type="NCBI Taxonomy" id="418985"/>
    <lineage>
        <taxon>Eukaryota</taxon>
        <taxon>Metazoa</taxon>
        <taxon>Ecdysozoa</taxon>
        <taxon>Arthropoda</taxon>
        <taxon>Chelicerata</taxon>
        <taxon>Arachnida</taxon>
        <taxon>Acari</taxon>
        <taxon>Parasitiformes</taxon>
        <taxon>Mesostigmata</taxon>
        <taxon>Gamasina</taxon>
        <taxon>Dermanyssoidea</taxon>
        <taxon>Laelapidae</taxon>
        <taxon>Tropilaelaps</taxon>
    </lineage>
</organism>
<dbReference type="GO" id="GO:0006357">
    <property type="term" value="P:regulation of transcription by RNA polymerase II"/>
    <property type="evidence" value="ECO:0007669"/>
    <property type="project" value="TreeGrafter"/>
</dbReference>
<dbReference type="GO" id="GO:0006338">
    <property type="term" value="P:chromatin remodeling"/>
    <property type="evidence" value="ECO:0007669"/>
    <property type="project" value="TreeGrafter"/>
</dbReference>
<protein>
    <submittedName>
        <fullName evidence="10">Transcriptional adapter 2-beta-like</fullName>
    </submittedName>
</protein>
<evidence type="ECO:0000256" key="1">
    <source>
        <dbReference type="ARBA" id="ARBA00004123"/>
    </source>
</evidence>
<dbReference type="AlphaFoldDB" id="A0A1V9WZY3"/>
<feature type="region of interest" description="Disordered" evidence="6">
    <location>
        <begin position="156"/>
        <end position="183"/>
    </location>
</feature>
<dbReference type="FunCoup" id="A0A1V9WZY3">
    <property type="interactions" value="979"/>
</dbReference>
<dbReference type="PROSITE" id="PS50135">
    <property type="entry name" value="ZF_ZZ_2"/>
    <property type="match status" value="1"/>
</dbReference>
<dbReference type="Pfam" id="PF00249">
    <property type="entry name" value="Myb_DNA-binding"/>
    <property type="match status" value="1"/>
</dbReference>
<evidence type="ECO:0000313" key="11">
    <source>
        <dbReference type="Proteomes" id="UP000192247"/>
    </source>
</evidence>
<dbReference type="InterPro" id="IPR043145">
    <property type="entry name" value="Znf_ZZ_sf"/>
</dbReference>
<gene>
    <name evidence="10" type="ORF">BIW11_13874</name>
</gene>
<feature type="domain" description="Myb-like" evidence="7">
    <location>
        <begin position="92"/>
        <end position="138"/>
    </location>
</feature>
<evidence type="ECO:0000259" key="8">
    <source>
        <dbReference type="PROSITE" id="PS50135"/>
    </source>
</evidence>
<evidence type="ECO:0000313" key="10">
    <source>
        <dbReference type="EMBL" id="OQR66870.1"/>
    </source>
</evidence>
<evidence type="ECO:0000256" key="2">
    <source>
        <dbReference type="ARBA" id="ARBA00022723"/>
    </source>
</evidence>
<keyword evidence="2" id="KW-0479">Metal-binding</keyword>
<dbReference type="Gene3D" id="1.10.10.60">
    <property type="entry name" value="Homeodomain-like"/>
    <property type="match status" value="1"/>
</dbReference>
<dbReference type="InterPro" id="IPR041983">
    <property type="entry name" value="ADA2-like_ZZ"/>
</dbReference>
<dbReference type="SUPFAM" id="SSF57850">
    <property type="entry name" value="RING/U-box"/>
    <property type="match status" value="1"/>
</dbReference>
<dbReference type="PANTHER" id="PTHR12374">
    <property type="entry name" value="TRANSCRIPTIONAL ADAPTOR 2 ADA2 -RELATED"/>
    <property type="match status" value="1"/>
</dbReference>
<dbReference type="OrthoDB" id="270417at2759"/>
<dbReference type="Pfam" id="PF25299">
    <property type="entry name" value="ZZ_ADA2"/>
    <property type="match status" value="1"/>
</dbReference>
<accession>A0A1V9WZY3</accession>
<dbReference type="Proteomes" id="UP000192247">
    <property type="component" value="Unassembled WGS sequence"/>
</dbReference>